<gene>
    <name evidence="2" type="ordered locus">NFA_55890</name>
</gene>
<dbReference type="AlphaFoldDB" id="Q5YN00"/>
<dbReference type="EMBL" id="AP006618">
    <property type="protein sequence ID" value="BAD60441.1"/>
    <property type="molecule type" value="Genomic_DNA"/>
</dbReference>
<dbReference type="HOGENOM" id="CLU_2356915_0_0_11"/>
<dbReference type="STRING" id="247156.NFA_55890"/>
<accession>Q5YN00</accession>
<organism evidence="2 3">
    <name type="scientific">Nocardia farcinica (strain IFM 10152)</name>
    <dbReference type="NCBI Taxonomy" id="247156"/>
    <lineage>
        <taxon>Bacteria</taxon>
        <taxon>Bacillati</taxon>
        <taxon>Actinomycetota</taxon>
        <taxon>Actinomycetes</taxon>
        <taxon>Mycobacteriales</taxon>
        <taxon>Nocardiaceae</taxon>
        <taxon>Nocardia</taxon>
    </lineage>
</organism>
<feature type="region of interest" description="Disordered" evidence="1">
    <location>
        <begin position="69"/>
        <end position="96"/>
    </location>
</feature>
<dbReference type="Proteomes" id="UP000006820">
    <property type="component" value="Chromosome"/>
</dbReference>
<evidence type="ECO:0000313" key="3">
    <source>
        <dbReference type="Proteomes" id="UP000006820"/>
    </source>
</evidence>
<name>Q5YN00_NOCFA</name>
<evidence type="ECO:0000256" key="1">
    <source>
        <dbReference type="SAM" id="MobiDB-lite"/>
    </source>
</evidence>
<sequence length="96" mass="10728">MMSDNGILHRYPVDMSQLRVFDTERIGEWSAEEGSAARRVVRPNRDLPRTRQRRGRMRSAPVEILSARAVGHRSVPSSRTVRGARSRTSSPCAAGP</sequence>
<feature type="region of interest" description="Disordered" evidence="1">
    <location>
        <begin position="41"/>
        <end position="60"/>
    </location>
</feature>
<proteinExistence type="predicted"/>
<feature type="compositionally biased region" description="Polar residues" evidence="1">
    <location>
        <begin position="75"/>
        <end position="96"/>
    </location>
</feature>
<protein>
    <submittedName>
        <fullName evidence="2">Uncharacterized protein</fullName>
    </submittedName>
</protein>
<dbReference type="KEGG" id="nfa:NFA_55890"/>
<keyword evidence="3" id="KW-1185">Reference proteome</keyword>
<evidence type="ECO:0000313" key="2">
    <source>
        <dbReference type="EMBL" id="BAD60441.1"/>
    </source>
</evidence>
<reference evidence="2 3" key="1">
    <citation type="journal article" date="2004" name="Proc. Natl. Acad. Sci. U.S.A.">
        <title>The complete genomic sequence of Nocardia farcinica IFM 10152.</title>
        <authorList>
            <person name="Ishikawa J."/>
            <person name="Yamashita A."/>
            <person name="Mikami Y."/>
            <person name="Hoshino Y."/>
            <person name="Kurita H."/>
            <person name="Hotta K."/>
            <person name="Shiba T."/>
            <person name="Hattori M."/>
        </authorList>
    </citation>
    <scope>NUCLEOTIDE SEQUENCE [LARGE SCALE GENOMIC DNA]</scope>
    <source>
        <strain evidence="2 3">IFM 10152</strain>
    </source>
</reference>